<dbReference type="Pfam" id="PF02518">
    <property type="entry name" value="HATPase_c"/>
    <property type="match status" value="1"/>
</dbReference>
<comment type="caution">
    <text evidence="14">The sequence shown here is derived from an EMBL/GenBank/DDBJ whole genome shotgun (WGS) entry which is preliminary data.</text>
</comment>
<feature type="domain" description="Histidine kinase" evidence="13">
    <location>
        <begin position="302"/>
        <end position="511"/>
    </location>
</feature>
<dbReference type="InterPro" id="IPR003594">
    <property type="entry name" value="HATPase_dom"/>
</dbReference>
<evidence type="ECO:0000256" key="8">
    <source>
        <dbReference type="ARBA" id="ARBA00022777"/>
    </source>
</evidence>
<dbReference type="PATRIC" id="fig|45065.4.peg.380"/>
<dbReference type="GO" id="GO:0005524">
    <property type="term" value="F:ATP binding"/>
    <property type="evidence" value="ECO:0007669"/>
    <property type="project" value="UniProtKB-KW"/>
</dbReference>
<sequence>MFFSRVENLDSYQRAINKLISFLIAISLCISLIAMWFIYSGFEKKSKILNNELIINANSILQSNVSEKLSILVNDQDFVSYLNKGEYSRKLNAVDMMVLFKKFIDNHFILGVEVNNRTGNSILTIGDTNSAFHISMDLCYLNGQINNQFGNCYHKIILFMSRNAYLDHLAKINGNIQPCTENHDRCDGFHPFSSNKFGSFAAESASKEFISIKYASQNTYQFFIPATIIFIISTLGLLMIHRVIKILTDRHLARPIKELETNLKNNMPLKHEYIQEINYLAKEIEEYQQHKVEIELGKNLAQVAHDIRSPLLAIDSFFCLVEKKLEETERVFGRRAIRRLDDIVWSLLYKYKNKNENVDRSGDNYVFLHSCIQELLSEKRMEYAKQNIEFEFTVNPNDIFSLVYLNSVNLKRVLSNLINNAVNAILPKSGTVEVFLEANIAGSVITIKDNGRGMSSELLKEILTNAQLEKTKVNLGLPHAIKFLEQIDGQLDITSRLDEGTTLDISLPSCEIPAWCLKEYQAHNNAMLIIIDDSSAVHDVWDEMLKKLPQVKYQHFYSPEEALSFFEIVAGENLVIFCDYEFYDEDQNGLDILEQAPKDSEKVLVTSYLYNPTIMNSAIEKGFKILPKDLVPYFKLSNKEQHNSQKQISLIFIDDEPRNTQSWEFFAEVKNHKIVTYNDIQEFFMHAPQFAKNIPIYVDLDLRDEKNGIAYAKEIYELGFEKIYIATGAVGIALKKSEYPWITEIIEKKFPFI</sequence>
<evidence type="ECO:0000256" key="9">
    <source>
        <dbReference type="ARBA" id="ARBA00022840"/>
    </source>
</evidence>
<name>A0A0W0U7G9_9GAMM</name>
<evidence type="ECO:0000256" key="4">
    <source>
        <dbReference type="ARBA" id="ARBA00022475"/>
    </source>
</evidence>
<evidence type="ECO:0000256" key="2">
    <source>
        <dbReference type="ARBA" id="ARBA00004651"/>
    </source>
</evidence>
<evidence type="ECO:0000256" key="6">
    <source>
        <dbReference type="ARBA" id="ARBA00022679"/>
    </source>
</evidence>
<dbReference type="PANTHER" id="PTHR45528:SF1">
    <property type="entry name" value="SENSOR HISTIDINE KINASE CPXA"/>
    <property type="match status" value="1"/>
</dbReference>
<accession>A0A0W0U7G9</accession>
<protein>
    <recommendedName>
        <fullName evidence="3">histidine kinase</fullName>
        <ecNumber evidence="3">2.7.13.3</ecNumber>
    </recommendedName>
</protein>
<keyword evidence="8 14" id="KW-0418">Kinase</keyword>
<dbReference type="InterPro" id="IPR050398">
    <property type="entry name" value="HssS/ArlS-like"/>
</dbReference>
<dbReference type="GO" id="GO:0004673">
    <property type="term" value="F:protein histidine kinase activity"/>
    <property type="evidence" value="ECO:0007669"/>
    <property type="project" value="UniProtKB-EC"/>
</dbReference>
<keyword evidence="12" id="KW-0812">Transmembrane</keyword>
<dbReference type="SUPFAM" id="SSF55874">
    <property type="entry name" value="ATPase domain of HSP90 chaperone/DNA topoisomerase II/histidine kinase"/>
    <property type="match status" value="1"/>
</dbReference>
<evidence type="ECO:0000256" key="10">
    <source>
        <dbReference type="ARBA" id="ARBA00023012"/>
    </source>
</evidence>
<keyword evidence="9" id="KW-0067">ATP-binding</keyword>
<dbReference type="PANTHER" id="PTHR45528">
    <property type="entry name" value="SENSOR HISTIDINE KINASE CPXA"/>
    <property type="match status" value="1"/>
</dbReference>
<feature type="transmembrane region" description="Helical" evidence="12">
    <location>
        <begin position="20"/>
        <end position="39"/>
    </location>
</feature>
<gene>
    <name evidence="14" type="ORF">Lgee_0360</name>
</gene>
<evidence type="ECO:0000259" key="13">
    <source>
        <dbReference type="PROSITE" id="PS50109"/>
    </source>
</evidence>
<dbReference type="EMBL" id="LNYC01000007">
    <property type="protein sequence ID" value="KTD03982.1"/>
    <property type="molecule type" value="Genomic_DNA"/>
</dbReference>
<reference evidence="14 15" key="1">
    <citation type="submission" date="2015-11" db="EMBL/GenBank/DDBJ databases">
        <title>Genomic analysis of 38 Legionella species identifies large and diverse effector repertoires.</title>
        <authorList>
            <person name="Burstein D."/>
            <person name="Amaro F."/>
            <person name="Zusman T."/>
            <person name="Lifshitz Z."/>
            <person name="Cohen O."/>
            <person name="Gilbert J.A."/>
            <person name="Pupko T."/>
            <person name="Shuman H.A."/>
            <person name="Segal G."/>
        </authorList>
    </citation>
    <scope>NUCLEOTIDE SEQUENCE [LARGE SCALE GENOMIC DNA]</scope>
    <source>
        <strain evidence="14 15">ATCC 49504</strain>
    </source>
</reference>
<dbReference type="STRING" id="45065.Lgee_0360"/>
<keyword evidence="5" id="KW-0597">Phosphoprotein</keyword>
<dbReference type="GO" id="GO:0005886">
    <property type="term" value="C:plasma membrane"/>
    <property type="evidence" value="ECO:0007669"/>
    <property type="project" value="UniProtKB-SubCell"/>
</dbReference>
<evidence type="ECO:0000313" key="14">
    <source>
        <dbReference type="EMBL" id="KTD03982.1"/>
    </source>
</evidence>
<dbReference type="EC" id="2.7.13.3" evidence="3"/>
<evidence type="ECO:0000256" key="3">
    <source>
        <dbReference type="ARBA" id="ARBA00012438"/>
    </source>
</evidence>
<dbReference type="Proteomes" id="UP000054785">
    <property type="component" value="Unassembled WGS sequence"/>
</dbReference>
<comment type="subcellular location">
    <subcellularLocation>
        <location evidence="2">Cell membrane</location>
        <topology evidence="2">Multi-pass membrane protein</topology>
    </subcellularLocation>
</comment>
<keyword evidence="15" id="KW-1185">Reference proteome</keyword>
<dbReference type="Gene3D" id="3.30.565.10">
    <property type="entry name" value="Histidine kinase-like ATPase, C-terminal domain"/>
    <property type="match status" value="1"/>
</dbReference>
<dbReference type="AlphaFoldDB" id="A0A0W0U7G9"/>
<evidence type="ECO:0000256" key="12">
    <source>
        <dbReference type="SAM" id="Phobius"/>
    </source>
</evidence>
<dbReference type="SMART" id="SM00387">
    <property type="entry name" value="HATPase_c"/>
    <property type="match status" value="1"/>
</dbReference>
<evidence type="ECO:0000256" key="1">
    <source>
        <dbReference type="ARBA" id="ARBA00000085"/>
    </source>
</evidence>
<keyword evidence="6 14" id="KW-0808">Transferase</keyword>
<keyword evidence="4" id="KW-1003">Cell membrane</keyword>
<comment type="catalytic activity">
    <reaction evidence="1">
        <text>ATP + protein L-histidine = ADP + protein N-phospho-L-histidine.</text>
        <dbReference type="EC" id="2.7.13.3"/>
    </reaction>
</comment>
<evidence type="ECO:0000313" key="15">
    <source>
        <dbReference type="Proteomes" id="UP000054785"/>
    </source>
</evidence>
<dbReference type="CDD" id="cd00075">
    <property type="entry name" value="HATPase"/>
    <property type="match status" value="1"/>
</dbReference>
<proteinExistence type="predicted"/>
<dbReference type="GO" id="GO:0000160">
    <property type="term" value="P:phosphorelay signal transduction system"/>
    <property type="evidence" value="ECO:0007669"/>
    <property type="project" value="UniProtKB-KW"/>
</dbReference>
<keyword evidence="12" id="KW-1133">Transmembrane helix</keyword>
<dbReference type="PROSITE" id="PS50109">
    <property type="entry name" value="HIS_KIN"/>
    <property type="match status" value="1"/>
</dbReference>
<evidence type="ECO:0000256" key="5">
    <source>
        <dbReference type="ARBA" id="ARBA00022553"/>
    </source>
</evidence>
<feature type="transmembrane region" description="Helical" evidence="12">
    <location>
        <begin position="222"/>
        <end position="244"/>
    </location>
</feature>
<evidence type="ECO:0000256" key="11">
    <source>
        <dbReference type="ARBA" id="ARBA00023136"/>
    </source>
</evidence>
<evidence type="ECO:0000256" key="7">
    <source>
        <dbReference type="ARBA" id="ARBA00022741"/>
    </source>
</evidence>
<dbReference type="InterPro" id="IPR005467">
    <property type="entry name" value="His_kinase_dom"/>
</dbReference>
<keyword evidence="11 12" id="KW-0472">Membrane</keyword>
<dbReference type="InterPro" id="IPR036890">
    <property type="entry name" value="HATPase_C_sf"/>
</dbReference>
<organism evidence="14 15">
    <name type="scientific">Legionella geestiana</name>
    <dbReference type="NCBI Taxonomy" id="45065"/>
    <lineage>
        <taxon>Bacteria</taxon>
        <taxon>Pseudomonadati</taxon>
        <taxon>Pseudomonadota</taxon>
        <taxon>Gammaproteobacteria</taxon>
        <taxon>Legionellales</taxon>
        <taxon>Legionellaceae</taxon>
        <taxon>Legionella</taxon>
    </lineage>
</organism>
<keyword evidence="10" id="KW-0902">Two-component regulatory system</keyword>
<keyword evidence="7" id="KW-0547">Nucleotide-binding</keyword>